<dbReference type="PIRSF" id="PIRSF000409">
    <property type="entry name" value="Ada"/>
    <property type="match status" value="1"/>
</dbReference>
<reference evidence="16 17" key="1">
    <citation type="submission" date="2018-11" db="EMBL/GenBank/DDBJ databases">
        <title>Chitinophaga lutea sp.nov., isolate from arsenic contaminated soil.</title>
        <authorList>
            <person name="Zong Y."/>
        </authorList>
    </citation>
    <scope>NUCLEOTIDE SEQUENCE [LARGE SCALE GENOMIC DNA]</scope>
    <source>
        <strain evidence="16 17">ZY74</strain>
    </source>
</reference>
<dbReference type="AlphaFoldDB" id="A0A3N4Q3V6"/>
<dbReference type="EMBL" id="RPDH01000001">
    <property type="protein sequence ID" value="RPE14255.1"/>
    <property type="molecule type" value="Genomic_DNA"/>
</dbReference>
<keyword evidence="4 12" id="KW-0489">Methyltransferase</keyword>
<dbReference type="InterPro" id="IPR036388">
    <property type="entry name" value="WH-like_DNA-bd_sf"/>
</dbReference>
<feature type="binding site" evidence="14">
    <location>
        <position position="37"/>
    </location>
    <ligand>
        <name>Zn(2+)</name>
        <dbReference type="ChEBI" id="CHEBI:29105"/>
    </ligand>
</feature>
<dbReference type="SUPFAM" id="SSF46689">
    <property type="entry name" value="Homeodomain-like"/>
    <property type="match status" value="1"/>
</dbReference>
<dbReference type="PROSITE" id="PS01124">
    <property type="entry name" value="HTH_ARAC_FAMILY_2"/>
    <property type="match status" value="1"/>
</dbReference>
<name>A0A3N4Q3V6_9BACT</name>
<dbReference type="InterPro" id="IPR036217">
    <property type="entry name" value="MethylDNA_cys_MeTrfase_DNAb"/>
</dbReference>
<dbReference type="InterPro" id="IPR009057">
    <property type="entry name" value="Homeodomain-like_sf"/>
</dbReference>
<evidence type="ECO:0000256" key="2">
    <source>
        <dbReference type="ARBA" id="ARBA00008711"/>
    </source>
</evidence>
<keyword evidence="14" id="KW-0862">Zinc</keyword>
<evidence type="ECO:0000256" key="12">
    <source>
        <dbReference type="HAMAP-Rule" id="MF_00772"/>
    </source>
</evidence>
<comment type="subcellular location">
    <subcellularLocation>
        <location evidence="12">Cytoplasm</location>
    </subcellularLocation>
</comment>
<dbReference type="GO" id="GO:0043565">
    <property type="term" value="F:sequence-specific DNA binding"/>
    <property type="evidence" value="ECO:0007669"/>
    <property type="project" value="InterPro"/>
</dbReference>
<dbReference type="GO" id="GO:0005737">
    <property type="term" value="C:cytoplasm"/>
    <property type="evidence" value="ECO:0007669"/>
    <property type="project" value="UniProtKB-SubCell"/>
</dbReference>
<sequence length="345" mass="38777">MLTRERMYQAIVEKDASFEGTFITAVKTTGIFCRPTCTARKPKLENVEFLGSTCEALKKGYRPCKVCGPLEKKGETPGFVKAVLDELSADPSLKFKDGDLIARGVEPSKIRRWFLKTHGITFQAYQRMFRINSAFKKIQNGEPVTSAAFDAGYESLSGFSDSFKAIFGVSPSNSKNKQVINMTRLETPLGTMFACAVDRGICLLEFTDRKMLETELKTLSRLLNANIIQAPHPHFEQLEQELHEYFEGERKHFSVPLFAPGTEFQQSVWDMLQTIPYGTTRSYKKQAQALNKPESIRAVAGANGMNRISILIPCHRVLGEDGSLTGYGGGIYRKKWLLDFEKANR</sequence>
<feature type="binding site" evidence="14">
    <location>
        <position position="33"/>
    </location>
    <ligand>
        <name>Zn(2+)</name>
        <dbReference type="ChEBI" id="CHEBI:29105"/>
    </ligand>
</feature>
<evidence type="ECO:0000313" key="17">
    <source>
        <dbReference type="Proteomes" id="UP000278351"/>
    </source>
</evidence>
<dbReference type="Gene3D" id="1.10.10.10">
    <property type="entry name" value="Winged helix-like DNA-binding domain superfamily/Winged helix DNA-binding domain"/>
    <property type="match status" value="1"/>
</dbReference>
<evidence type="ECO:0000256" key="10">
    <source>
        <dbReference type="ARBA" id="ARBA00023204"/>
    </source>
</evidence>
<feature type="binding site" evidence="14">
    <location>
        <position position="64"/>
    </location>
    <ligand>
        <name>Zn(2+)</name>
        <dbReference type="ChEBI" id="CHEBI:29105"/>
    </ligand>
</feature>
<dbReference type="InterPro" id="IPR023546">
    <property type="entry name" value="MGMT"/>
</dbReference>
<feature type="domain" description="HTH araC/xylS-type" evidence="15">
    <location>
        <begin position="104"/>
        <end position="177"/>
    </location>
</feature>
<keyword evidence="14" id="KW-0479">Metal-binding</keyword>
<feature type="binding site" evidence="14">
    <location>
        <position position="67"/>
    </location>
    <ligand>
        <name>Zn(2+)</name>
        <dbReference type="ChEBI" id="CHEBI:29105"/>
    </ligand>
</feature>
<dbReference type="InterPro" id="IPR018060">
    <property type="entry name" value="HTH_AraC"/>
</dbReference>
<evidence type="ECO:0000256" key="14">
    <source>
        <dbReference type="PIRSR" id="PIRSR000409-3"/>
    </source>
</evidence>
<accession>A0A3N4Q3V6</accession>
<dbReference type="GO" id="GO:0006307">
    <property type="term" value="P:DNA alkylation repair"/>
    <property type="evidence" value="ECO:0007669"/>
    <property type="project" value="UniProtKB-UniRule"/>
</dbReference>
<evidence type="ECO:0000256" key="1">
    <source>
        <dbReference type="ARBA" id="ARBA00001286"/>
    </source>
</evidence>
<dbReference type="HAMAP" id="MF_00772">
    <property type="entry name" value="OGT"/>
    <property type="match status" value="1"/>
</dbReference>
<keyword evidence="6 12" id="KW-0227">DNA damage</keyword>
<dbReference type="Pfam" id="PF01035">
    <property type="entry name" value="DNA_binding_1"/>
    <property type="match status" value="1"/>
</dbReference>
<comment type="catalytic activity">
    <reaction evidence="11 12">
        <text>a 6-O-methyl-2'-deoxyguanosine in DNA + L-cysteinyl-[protein] = S-methyl-L-cysteinyl-[protein] + a 2'-deoxyguanosine in DNA</text>
        <dbReference type="Rhea" id="RHEA:24000"/>
        <dbReference type="Rhea" id="RHEA-COMP:10131"/>
        <dbReference type="Rhea" id="RHEA-COMP:10132"/>
        <dbReference type="Rhea" id="RHEA-COMP:11367"/>
        <dbReference type="Rhea" id="RHEA-COMP:11368"/>
        <dbReference type="ChEBI" id="CHEBI:29950"/>
        <dbReference type="ChEBI" id="CHEBI:82612"/>
        <dbReference type="ChEBI" id="CHEBI:85445"/>
        <dbReference type="ChEBI" id="CHEBI:85448"/>
        <dbReference type="EC" id="2.1.1.63"/>
    </reaction>
</comment>
<dbReference type="FunFam" id="1.10.10.10:FF:000214">
    <property type="entry name" value="Methylated-DNA--protein-cysteine methyltransferase"/>
    <property type="match status" value="1"/>
</dbReference>
<evidence type="ECO:0000256" key="11">
    <source>
        <dbReference type="ARBA" id="ARBA00049348"/>
    </source>
</evidence>
<comment type="miscellaneous">
    <text evidence="12">This enzyme catalyzes only one turnover and therefore is not strictly catalytic. According to one definition, an enzyme is a biocatalyst that acts repeatedly and over many reaction cycles.</text>
</comment>
<comment type="catalytic activity">
    <reaction evidence="1 12">
        <text>a 4-O-methyl-thymidine in DNA + L-cysteinyl-[protein] = a thymidine in DNA + S-methyl-L-cysteinyl-[protein]</text>
        <dbReference type="Rhea" id="RHEA:53428"/>
        <dbReference type="Rhea" id="RHEA-COMP:10131"/>
        <dbReference type="Rhea" id="RHEA-COMP:10132"/>
        <dbReference type="Rhea" id="RHEA-COMP:13555"/>
        <dbReference type="Rhea" id="RHEA-COMP:13556"/>
        <dbReference type="ChEBI" id="CHEBI:29950"/>
        <dbReference type="ChEBI" id="CHEBI:82612"/>
        <dbReference type="ChEBI" id="CHEBI:137386"/>
        <dbReference type="ChEBI" id="CHEBI:137387"/>
        <dbReference type="EC" id="2.1.1.63"/>
    </reaction>
</comment>
<dbReference type="PROSITE" id="PS00374">
    <property type="entry name" value="MGMT"/>
    <property type="match status" value="1"/>
</dbReference>
<dbReference type="SUPFAM" id="SSF53155">
    <property type="entry name" value="Methylated DNA-protein cysteine methyltransferase domain"/>
    <property type="match status" value="1"/>
</dbReference>
<evidence type="ECO:0000259" key="15">
    <source>
        <dbReference type="PROSITE" id="PS01124"/>
    </source>
</evidence>
<keyword evidence="5 12" id="KW-0808">Transferase</keyword>
<feature type="active site" description="Nucleophile; methyl group acceptor from methylphosphotriester" evidence="13">
    <location>
        <position position="33"/>
    </location>
</feature>
<dbReference type="PANTHER" id="PTHR10815:SF5">
    <property type="entry name" value="METHYLATED-DNA--PROTEIN-CYSTEINE METHYLTRANSFERASE"/>
    <property type="match status" value="1"/>
</dbReference>
<dbReference type="InterPro" id="IPR036631">
    <property type="entry name" value="MGMT_N_sf"/>
</dbReference>
<feature type="active site" description="Nucleophile; methyl group acceptor from either O6-methylguanine or O4-methylthymine" evidence="13">
    <location>
        <position position="314"/>
    </location>
</feature>
<evidence type="ECO:0000256" key="13">
    <source>
        <dbReference type="PIRSR" id="PIRSR000409-1"/>
    </source>
</evidence>
<keyword evidence="7" id="KW-0805">Transcription regulation</keyword>
<evidence type="ECO:0000256" key="6">
    <source>
        <dbReference type="ARBA" id="ARBA00022763"/>
    </source>
</evidence>
<dbReference type="NCBIfam" id="TIGR00589">
    <property type="entry name" value="ogt"/>
    <property type="match status" value="1"/>
</dbReference>
<dbReference type="Gene3D" id="3.30.160.70">
    <property type="entry name" value="Methylated DNA-protein cysteine methyltransferase domain"/>
    <property type="match status" value="1"/>
</dbReference>
<dbReference type="InterPro" id="IPR004026">
    <property type="entry name" value="Ada_DNA_repair_Zn-bd"/>
</dbReference>
<dbReference type="SUPFAM" id="SSF57884">
    <property type="entry name" value="Ada DNA repair protein, N-terminal domain (N-Ada 10)"/>
    <property type="match status" value="1"/>
</dbReference>
<dbReference type="GO" id="GO:0032259">
    <property type="term" value="P:methylation"/>
    <property type="evidence" value="ECO:0007669"/>
    <property type="project" value="UniProtKB-KW"/>
</dbReference>
<organism evidence="16 17">
    <name type="scientific">Chitinophaga lutea</name>
    <dbReference type="NCBI Taxonomy" id="2488634"/>
    <lineage>
        <taxon>Bacteria</taxon>
        <taxon>Pseudomonadati</taxon>
        <taxon>Bacteroidota</taxon>
        <taxon>Chitinophagia</taxon>
        <taxon>Chitinophagales</taxon>
        <taxon>Chitinophagaceae</taxon>
        <taxon>Chitinophaga</taxon>
    </lineage>
</organism>
<dbReference type="InterPro" id="IPR014048">
    <property type="entry name" value="MethylDNA_cys_MeTrfase_DNA-bd"/>
</dbReference>
<feature type="active site" description="Nucleophile; methyl group acceptor" evidence="12">
    <location>
        <position position="314"/>
    </location>
</feature>
<keyword evidence="17" id="KW-1185">Reference proteome</keyword>
<dbReference type="Proteomes" id="UP000278351">
    <property type="component" value="Unassembled WGS sequence"/>
</dbReference>
<dbReference type="OrthoDB" id="9802228at2"/>
<gene>
    <name evidence="16" type="ORF">EGT74_12355</name>
</gene>
<keyword evidence="9" id="KW-0804">Transcription</keyword>
<keyword evidence="8" id="KW-0010">Activator</keyword>
<dbReference type="Gene3D" id="1.10.10.60">
    <property type="entry name" value="Homeodomain-like"/>
    <property type="match status" value="1"/>
</dbReference>
<dbReference type="SMART" id="SM00342">
    <property type="entry name" value="HTH_ARAC"/>
    <property type="match status" value="1"/>
</dbReference>
<dbReference type="InterPro" id="IPR016221">
    <property type="entry name" value="Bifunct_regulatory_prot_Ada"/>
</dbReference>
<keyword evidence="10 12" id="KW-0234">DNA repair</keyword>
<comment type="caution">
    <text evidence="16">The sequence shown here is derived from an EMBL/GenBank/DDBJ whole genome shotgun (WGS) entry which is preliminary data.</text>
</comment>
<dbReference type="InterPro" id="IPR035451">
    <property type="entry name" value="Ada-like_dom_sf"/>
</dbReference>
<dbReference type="InterPro" id="IPR001497">
    <property type="entry name" value="MethylDNA_cys_MeTrfase_AS"/>
</dbReference>
<dbReference type="Pfam" id="PF02870">
    <property type="entry name" value="Methyltransf_1N"/>
    <property type="match status" value="1"/>
</dbReference>
<dbReference type="Gene3D" id="3.40.10.10">
    <property type="entry name" value="DNA Methylphosphotriester Repair Domain"/>
    <property type="match status" value="1"/>
</dbReference>
<dbReference type="RefSeq" id="WP_123846767.1">
    <property type="nucleotide sequence ID" value="NZ_RPDH01000001.1"/>
</dbReference>
<dbReference type="SUPFAM" id="SSF46767">
    <property type="entry name" value="Methylated DNA-protein cysteine methyltransferase, C-terminal domain"/>
    <property type="match status" value="1"/>
</dbReference>
<evidence type="ECO:0000256" key="7">
    <source>
        <dbReference type="ARBA" id="ARBA00023015"/>
    </source>
</evidence>
<evidence type="ECO:0000256" key="5">
    <source>
        <dbReference type="ARBA" id="ARBA00022679"/>
    </source>
</evidence>
<evidence type="ECO:0000256" key="9">
    <source>
        <dbReference type="ARBA" id="ARBA00023163"/>
    </source>
</evidence>
<dbReference type="GO" id="GO:0003908">
    <property type="term" value="F:methylated-DNA-[protein]-cysteine S-methyltransferase activity"/>
    <property type="evidence" value="ECO:0007669"/>
    <property type="project" value="UniProtKB-UniRule"/>
</dbReference>
<comment type="similarity">
    <text evidence="2 12">Belongs to the MGMT family.</text>
</comment>
<evidence type="ECO:0000256" key="3">
    <source>
        <dbReference type="ARBA" id="ARBA00022490"/>
    </source>
</evidence>
<dbReference type="EC" id="2.1.1.63" evidence="12"/>
<evidence type="ECO:0000313" key="16">
    <source>
        <dbReference type="EMBL" id="RPE14255.1"/>
    </source>
</evidence>
<keyword evidence="3 12" id="KW-0963">Cytoplasm</keyword>
<dbReference type="Pfam" id="PF12833">
    <property type="entry name" value="HTH_18"/>
    <property type="match status" value="1"/>
</dbReference>
<evidence type="ECO:0000256" key="8">
    <source>
        <dbReference type="ARBA" id="ARBA00023159"/>
    </source>
</evidence>
<comment type="function">
    <text evidence="12">Involved in the cellular defense against the biological effects of O6-methylguanine (O6-MeG) and O4-methylthymine (O4-MeT) in DNA. Repairs the methylated nucleobase in DNA by stoichiometrically transferring the methyl group to a cysteine residue in the enzyme. This is a suicide reaction: the enzyme is irreversibly inactivated.</text>
</comment>
<evidence type="ECO:0000256" key="4">
    <source>
        <dbReference type="ARBA" id="ARBA00022603"/>
    </source>
</evidence>
<dbReference type="Pfam" id="PF02805">
    <property type="entry name" value="Ada_Zn_binding"/>
    <property type="match status" value="1"/>
</dbReference>
<protein>
    <recommendedName>
        <fullName evidence="12">Methylated-DNA--protein-cysteine methyltransferase</fullName>
        <ecNumber evidence="12">2.1.1.63</ecNumber>
    </recommendedName>
    <alternativeName>
        <fullName evidence="12">6-O-methylguanine-DNA methyltransferase</fullName>
        <shortName evidence="12">MGMT</shortName>
    </alternativeName>
    <alternativeName>
        <fullName evidence="12">O-6-methylguanine-DNA-alkyltransferase</fullName>
    </alternativeName>
</protein>
<dbReference type="CDD" id="cd06445">
    <property type="entry name" value="ATase"/>
    <property type="match status" value="1"/>
</dbReference>
<dbReference type="PANTHER" id="PTHR10815">
    <property type="entry name" value="METHYLATED-DNA--PROTEIN-CYSTEINE METHYLTRANSFERASE"/>
    <property type="match status" value="1"/>
</dbReference>
<dbReference type="GO" id="GO:0008270">
    <property type="term" value="F:zinc ion binding"/>
    <property type="evidence" value="ECO:0007669"/>
    <property type="project" value="InterPro"/>
</dbReference>
<dbReference type="InterPro" id="IPR008332">
    <property type="entry name" value="MethylG_MeTrfase_N"/>
</dbReference>
<dbReference type="GO" id="GO:0003700">
    <property type="term" value="F:DNA-binding transcription factor activity"/>
    <property type="evidence" value="ECO:0007669"/>
    <property type="project" value="InterPro"/>
</dbReference>
<comment type="cofactor">
    <cofactor evidence="14">
        <name>Zn(2+)</name>
        <dbReference type="ChEBI" id="CHEBI:29105"/>
    </cofactor>
    <text evidence="14">Binds 1 zinc ion per subunit.</text>
</comment>
<proteinExistence type="inferred from homology"/>